<feature type="domain" description="Schizont-infected cell agglutination C-terminal" evidence="3">
    <location>
        <begin position="645"/>
        <end position="747"/>
    </location>
</feature>
<feature type="transmembrane region" description="Helical" evidence="2">
    <location>
        <begin position="627"/>
        <end position="647"/>
    </location>
</feature>
<proteinExistence type="predicted"/>
<accession>A0A0D9QDT1</accession>
<feature type="compositionally biased region" description="Low complexity" evidence="1">
    <location>
        <begin position="326"/>
        <end position="341"/>
    </location>
</feature>
<dbReference type="GO" id="GO:0005884">
    <property type="term" value="C:actin filament"/>
    <property type="evidence" value="ECO:0007669"/>
    <property type="project" value="TreeGrafter"/>
</dbReference>
<organism evidence="4 5">
    <name type="scientific">Plasmodium fragile</name>
    <dbReference type="NCBI Taxonomy" id="5857"/>
    <lineage>
        <taxon>Eukaryota</taxon>
        <taxon>Sar</taxon>
        <taxon>Alveolata</taxon>
        <taxon>Apicomplexa</taxon>
        <taxon>Aconoidasida</taxon>
        <taxon>Haemosporida</taxon>
        <taxon>Plasmodiidae</taxon>
        <taxon>Plasmodium</taxon>
        <taxon>Plasmodium (Plasmodium)</taxon>
    </lineage>
</organism>
<feature type="compositionally biased region" description="Polar residues" evidence="1">
    <location>
        <begin position="370"/>
        <end position="388"/>
    </location>
</feature>
<dbReference type="RefSeq" id="XP_012338226.1">
    <property type="nucleotide sequence ID" value="XM_012482803.1"/>
</dbReference>
<reference evidence="4 5" key="1">
    <citation type="submission" date="2014-03" db="EMBL/GenBank/DDBJ databases">
        <title>The Genome Sequence of Plasmodium fragile nilgiri.</title>
        <authorList>
            <consortium name="The Broad Institute Genomics Platform"/>
            <consortium name="The Broad Institute Genome Sequencing Center for Infectious Disease"/>
            <person name="Neafsey D."/>
            <person name="Duraisingh M."/>
            <person name="Young S.K."/>
            <person name="Zeng Q."/>
            <person name="Gargeya S."/>
            <person name="Abouelleil A."/>
            <person name="Alvarado L."/>
            <person name="Chapman S.B."/>
            <person name="Gainer-Dewar J."/>
            <person name="Goldberg J."/>
            <person name="Griggs A."/>
            <person name="Gujja S."/>
            <person name="Hansen M."/>
            <person name="Howarth C."/>
            <person name="Imamovic A."/>
            <person name="Larimer J."/>
            <person name="Pearson M."/>
            <person name="Poon T.W."/>
            <person name="Priest M."/>
            <person name="Roberts A."/>
            <person name="Saif S."/>
            <person name="Shea T."/>
            <person name="Sykes S."/>
            <person name="Wortman J."/>
            <person name="Nusbaum C."/>
            <person name="Birren B."/>
        </authorList>
    </citation>
    <scope>NUCLEOTIDE SEQUENCE [LARGE SCALE GENOMIC DNA]</scope>
    <source>
        <strain evidence="5">nilgiri</strain>
    </source>
</reference>
<feature type="compositionally biased region" description="Basic and acidic residues" evidence="1">
    <location>
        <begin position="392"/>
        <end position="414"/>
    </location>
</feature>
<name>A0A0D9QDT1_PLAFR</name>
<feature type="region of interest" description="Disordered" evidence="1">
    <location>
        <begin position="225"/>
        <end position="414"/>
    </location>
</feature>
<dbReference type="PANTHER" id="PTHR45691">
    <property type="entry name" value="PROTEIN DIAPHANOUS"/>
    <property type="match status" value="1"/>
</dbReference>
<feature type="region of interest" description="Disordered" evidence="1">
    <location>
        <begin position="428"/>
        <end position="611"/>
    </location>
</feature>
<feature type="compositionally biased region" description="Low complexity" evidence="1">
    <location>
        <begin position="519"/>
        <end position="531"/>
    </location>
</feature>
<dbReference type="Pfam" id="PF12879">
    <property type="entry name" value="SICA_C"/>
    <property type="match status" value="1"/>
</dbReference>
<dbReference type="VEuPathDB" id="PlasmoDB:AK88_05201"/>
<gene>
    <name evidence="4" type="ORF">AK88_05201</name>
</gene>
<keyword evidence="2" id="KW-0812">Transmembrane</keyword>
<dbReference type="PANTHER" id="PTHR45691:SF6">
    <property type="entry name" value="PROTEIN DIAPHANOUS"/>
    <property type="match status" value="1"/>
</dbReference>
<keyword evidence="5" id="KW-1185">Reference proteome</keyword>
<dbReference type="EMBL" id="KQ001743">
    <property type="protein sequence ID" value="KJP85158.1"/>
    <property type="molecule type" value="Genomic_DNA"/>
</dbReference>
<dbReference type="Proteomes" id="UP000054561">
    <property type="component" value="Unassembled WGS sequence"/>
</dbReference>
<evidence type="ECO:0000256" key="2">
    <source>
        <dbReference type="SAM" id="Phobius"/>
    </source>
</evidence>
<evidence type="ECO:0000313" key="4">
    <source>
        <dbReference type="EMBL" id="KJP85158.1"/>
    </source>
</evidence>
<evidence type="ECO:0000256" key="1">
    <source>
        <dbReference type="SAM" id="MobiDB-lite"/>
    </source>
</evidence>
<feature type="compositionally biased region" description="Low complexity" evidence="1">
    <location>
        <begin position="274"/>
        <end position="287"/>
    </location>
</feature>
<dbReference type="OrthoDB" id="375150at2759"/>
<dbReference type="InterPro" id="IPR051412">
    <property type="entry name" value="Formin_Homology_Diaphanous_sf"/>
</dbReference>
<sequence length="1049" mass="114495">MHEFVNYMDGDDMISYAANCDNTGWEHPHGSPGHRYVGHTVGDTIVCVLMVGALFFMNGWSLQERDRHKEDDINETIREHLLCAIVHMFSEVLNESVCPSPRGTFYAWYSMGKMGDGRGGWGDGLIKEGICGRAVVAHGKVGHIELNAEVKKWLQGNSALQNRIQQVKGTNTCRTPWQKEWRIEKFLNSENMGDTTGSQIFQIVHDLKQGMTDIFREIREEVDESIEQREQARKKNFANDGKSGEPATKAATTPSPQEPKRKQPADAGGGDQNGAKPSSPSSSPAGESGTGSTGGPQPQPPSGGPPVGRADTAPADTLPQPPPAAPAGGTHAGQGPATSTGTGPGQQPPPPPPPPGPPPSPPTPTKEGTDAQSPPSKADSSPEGTSQGKGKILRDSKKKPEENKAKCSEDETDHAKLFDCLQRQEDLANAGTGVNQPDGSEKYDGHGPVGLPDSSRTITISEGTSPEVSTVPPGNAVIDGGNDDPPPPNPRASCSPDDFDLSSGFGGGTPQHCTKGANSTTSSSSTCSCSGSKRKEAVAGGGSTAGGPISITGGTQNGPTSGSTQPAPFPFDPVNIFTQDIENVAGGFAPPTTTHGSSGSSNMDHGGPGGPIPPDLTNDVLIATTPILFFLASVTVALLGYSLWKYFAYLGKNRRRTYRTVRDVPSPPLDEEILQHLQRGELPPPAYWYTMVRDRQPGRLPGARRRRPPRVHTRTIIELHLEVLNECEATEWKSVKDDYWQIVVEAFAHDLEPAATGHSSFPDAPTPNQGLPRHTVSSALHPPTDIDGIDPCLPNEDNPWKCMENIQFETDPCPPNEHDPDPWSCMETIQLATDRSPPNADDPWSCMETIQLDDEQNRPSDHGHHTAARTHWINWIERHKHLFRECTTQPWFLQLKSNWTQHVREHMVANADNVVYGHSELGEAATMESTKLWLWKEWVAQQHDLINTYGEQEWFQHLLNNVQQQTASHKGEVPGVEEDFEVENVMGTEDMLRVRDVPRSQPLHEQYYNKKQVIAKLWMLLLASVIEECELESRLQQKELYVDALLQQL</sequence>
<dbReference type="AlphaFoldDB" id="A0A0D9QDT1"/>
<feature type="compositionally biased region" description="Pro residues" evidence="1">
    <location>
        <begin position="346"/>
        <end position="364"/>
    </location>
</feature>
<feature type="compositionally biased region" description="Polar residues" evidence="1">
    <location>
        <begin position="454"/>
        <end position="468"/>
    </location>
</feature>
<keyword evidence="2" id="KW-1133">Transmembrane helix</keyword>
<dbReference type="GO" id="GO:0030041">
    <property type="term" value="P:actin filament polymerization"/>
    <property type="evidence" value="ECO:0007669"/>
    <property type="project" value="TreeGrafter"/>
</dbReference>
<protein>
    <recommendedName>
        <fullName evidence="3">Schizont-infected cell agglutination C-terminal domain-containing protein</fullName>
    </recommendedName>
</protein>
<dbReference type="InterPro" id="IPR024288">
    <property type="entry name" value="SICA_C"/>
</dbReference>
<feature type="compositionally biased region" description="Polar residues" evidence="1">
    <location>
        <begin position="552"/>
        <end position="566"/>
    </location>
</feature>
<evidence type="ECO:0000259" key="3">
    <source>
        <dbReference type="Pfam" id="PF12879"/>
    </source>
</evidence>
<evidence type="ECO:0000313" key="5">
    <source>
        <dbReference type="Proteomes" id="UP000054561"/>
    </source>
</evidence>
<keyword evidence="2" id="KW-0472">Membrane</keyword>
<dbReference type="GeneID" id="24270515"/>